<accession>A0A0N4X0A3</accession>
<dbReference type="EMBL" id="UZAF01020090">
    <property type="protein sequence ID" value="VDO66271.1"/>
    <property type="molecule type" value="Genomic_DNA"/>
</dbReference>
<dbReference type="AlphaFoldDB" id="A0A0N4X0A3"/>
<evidence type="ECO:0000313" key="3">
    <source>
        <dbReference type="WBParaSite" id="HPLM_0001767201-mRNA-1"/>
    </source>
</evidence>
<dbReference type="WBParaSite" id="HPLM_0001767201-mRNA-1">
    <property type="protein sequence ID" value="HPLM_0001767201-mRNA-1"/>
    <property type="gene ID" value="HPLM_0001767201"/>
</dbReference>
<dbReference type="Proteomes" id="UP000268014">
    <property type="component" value="Unassembled WGS sequence"/>
</dbReference>
<evidence type="ECO:0000313" key="2">
    <source>
        <dbReference type="Proteomes" id="UP000268014"/>
    </source>
</evidence>
<reference evidence="3" key="1">
    <citation type="submission" date="2017-02" db="UniProtKB">
        <authorList>
            <consortium name="WormBaseParasite"/>
        </authorList>
    </citation>
    <scope>IDENTIFICATION</scope>
</reference>
<name>A0A0N4X0A3_HAEPC</name>
<proteinExistence type="predicted"/>
<sequence>MNTSELQRKYERLLHAIPPLPTPTQLYKKIVATCRYLHETLRNMTTLTERIANLRRSGEVWKECIAELQIIETLKEKQELEFIFIRITQSAITHLIATGAISESNWRVIITQPLYDDRENYILMKQSTIETVIEDQLKILSEQQSLLNDFRRILEEEGYAGFPESRHHVFGQLQSANKRKLEMTAKDAICR</sequence>
<dbReference type="OMA" id="IFIRITQ"/>
<evidence type="ECO:0000313" key="1">
    <source>
        <dbReference type="EMBL" id="VDO66271.1"/>
    </source>
</evidence>
<organism evidence="3">
    <name type="scientific">Haemonchus placei</name>
    <name type="common">Barber's pole worm</name>
    <dbReference type="NCBI Taxonomy" id="6290"/>
    <lineage>
        <taxon>Eukaryota</taxon>
        <taxon>Metazoa</taxon>
        <taxon>Ecdysozoa</taxon>
        <taxon>Nematoda</taxon>
        <taxon>Chromadorea</taxon>
        <taxon>Rhabditida</taxon>
        <taxon>Rhabditina</taxon>
        <taxon>Rhabditomorpha</taxon>
        <taxon>Strongyloidea</taxon>
        <taxon>Trichostrongylidae</taxon>
        <taxon>Haemonchus</taxon>
    </lineage>
</organism>
<dbReference type="OrthoDB" id="5869484at2759"/>
<protein>
    <submittedName>
        <fullName evidence="3">Dot/Icm T4SS effector</fullName>
    </submittedName>
</protein>
<gene>
    <name evidence="1" type="ORF">HPLM_LOCUS17664</name>
</gene>
<reference evidence="1 2" key="2">
    <citation type="submission" date="2018-11" db="EMBL/GenBank/DDBJ databases">
        <authorList>
            <consortium name="Pathogen Informatics"/>
        </authorList>
    </citation>
    <scope>NUCLEOTIDE SEQUENCE [LARGE SCALE GENOMIC DNA]</scope>
    <source>
        <strain evidence="1 2">MHpl1</strain>
    </source>
</reference>
<keyword evidence="2" id="KW-1185">Reference proteome</keyword>